<name>A0A0C6P6J3_BORBO</name>
<accession>A0A0C6P6J3</accession>
<dbReference type="SUPFAM" id="SSF53756">
    <property type="entry name" value="UDP-Glycosyltransferase/glycogen phosphorylase"/>
    <property type="match status" value="1"/>
</dbReference>
<dbReference type="GO" id="GO:0016757">
    <property type="term" value="F:glycosyltransferase activity"/>
    <property type="evidence" value="ECO:0007669"/>
    <property type="project" value="TreeGrafter"/>
</dbReference>
<dbReference type="EMBL" id="HE965806">
    <property type="protein sequence ID" value="CCJ55133.1"/>
    <property type="molecule type" value="Genomic_DNA"/>
</dbReference>
<dbReference type="Proteomes" id="UP000007564">
    <property type="component" value="Chromosome"/>
</dbReference>
<dbReference type="AlphaFoldDB" id="A0A0C6P6J3"/>
<keyword evidence="2" id="KW-0808">Transferase</keyword>
<dbReference type="RefSeq" id="WP_015064711.1">
    <property type="nucleotide sequence ID" value="NC_019382.1"/>
</dbReference>
<dbReference type="KEGG" id="bbh:BN112_3217"/>
<dbReference type="Pfam" id="PF13692">
    <property type="entry name" value="Glyco_trans_1_4"/>
    <property type="match status" value="1"/>
</dbReference>
<protein>
    <submittedName>
        <fullName evidence="2">Putative glycosyl transferase</fullName>
    </submittedName>
</protein>
<reference evidence="2 3" key="1">
    <citation type="journal article" date="2012" name="BMC Genomics">
        <title>Comparative genomics of the classical Bordetella subspecies: the evolution and exchange of virulence-associated diversity amongst closely related pathogens.</title>
        <authorList>
            <person name="Park J."/>
            <person name="Zhang Y."/>
            <person name="Buboltz A.M."/>
            <person name="Zhang X."/>
            <person name="Schuster S.C."/>
            <person name="Ahuja U."/>
            <person name="Liu M."/>
            <person name="Miller J.F."/>
            <person name="Sebaihia M."/>
            <person name="Bentley S.D."/>
            <person name="Parkhill J."/>
            <person name="Harvill E.T."/>
        </authorList>
    </citation>
    <scope>NUCLEOTIDE SEQUENCE [LARGE SCALE GENOMIC DNA]</scope>
    <source>
        <strain evidence="2 3">253</strain>
    </source>
</reference>
<dbReference type="OrthoDB" id="9802525at2"/>
<evidence type="ECO:0000313" key="2">
    <source>
        <dbReference type="EMBL" id="CCJ55133.1"/>
    </source>
</evidence>
<dbReference type="HOGENOM" id="CLU_009583_2_0_4"/>
<gene>
    <name evidence="2" type="ORF">BN112_3217</name>
</gene>
<dbReference type="PANTHER" id="PTHR45947:SF3">
    <property type="entry name" value="SULFOQUINOVOSYL TRANSFERASE SQD2"/>
    <property type="match status" value="1"/>
</dbReference>
<proteinExistence type="predicted"/>
<dbReference type="InterPro" id="IPR028098">
    <property type="entry name" value="Glyco_trans_4-like_N"/>
</dbReference>
<dbReference type="Gene3D" id="3.40.50.2000">
    <property type="entry name" value="Glycogen Phosphorylase B"/>
    <property type="match status" value="2"/>
</dbReference>
<dbReference type="PANTHER" id="PTHR45947">
    <property type="entry name" value="SULFOQUINOVOSYL TRANSFERASE SQD2"/>
    <property type="match status" value="1"/>
</dbReference>
<evidence type="ECO:0000313" key="3">
    <source>
        <dbReference type="Proteomes" id="UP000007564"/>
    </source>
</evidence>
<sequence length="346" mass="38157">MRIVLVTDAWHPQVNGVVRTWTTMQGLLQDWGYELIVVSPQGSRTVPAPSEPDLRLCLQPGRQLRRVLGDVVPDALHIATEGPLGLAARRMALRRGWRFTTSFHTMFPDYLQARMGIPAGLPWRYLRWFHRPSQRVLVPTPTVRDIVARRGLGNLQVWSRGVDARRFAPGPRDFLPELPRPLFLCVGRVAREKNLDAFLSLALPGSKVIVGGGPDEARLRRKFPAAHFAGPQADDRLAAYYNAADVFVFPSLTDTFGLVMLEAMACGTPVAAFRSEAPLAVVQQGATGFLDDDLAQACRAALALDRDEVRAHALTRTWDAVARDLLAAFTPLVEAPLALPPAAQRI</sequence>
<dbReference type="Pfam" id="PF13439">
    <property type="entry name" value="Glyco_transf_4"/>
    <property type="match status" value="1"/>
</dbReference>
<dbReference type="CDD" id="cd03814">
    <property type="entry name" value="GT4-like"/>
    <property type="match status" value="1"/>
</dbReference>
<evidence type="ECO:0000259" key="1">
    <source>
        <dbReference type="Pfam" id="PF13439"/>
    </source>
</evidence>
<dbReference type="InterPro" id="IPR050194">
    <property type="entry name" value="Glycosyltransferase_grp1"/>
</dbReference>
<feature type="domain" description="Glycosyltransferase subfamily 4-like N-terminal" evidence="1">
    <location>
        <begin position="14"/>
        <end position="166"/>
    </location>
</feature>
<organism evidence="2 3">
    <name type="scientific">Bordetella bronchiseptica 253</name>
    <dbReference type="NCBI Taxonomy" id="568707"/>
    <lineage>
        <taxon>Bacteria</taxon>
        <taxon>Pseudomonadati</taxon>
        <taxon>Pseudomonadota</taxon>
        <taxon>Betaproteobacteria</taxon>
        <taxon>Burkholderiales</taxon>
        <taxon>Alcaligenaceae</taxon>
        <taxon>Bordetella</taxon>
    </lineage>
</organism>